<dbReference type="PANTHER" id="PTHR42961">
    <property type="entry name" value="IRON-SULFUR PROTEIN NUBPL"/>
    <property type="match status" value="1"/>
</dbReference>
<dbReference type="Gene3D" id="3.30.300.130">
    <property type="entry name" value="Fe-S cluster assembly (FSCA)"/>
    <property type="match status" value="1"/>
</dbReference>
<feature type="domain" description="Gamma-butyrobetaine hydroxylase-like N-terminal" evidence="9">
    <location>
        <begin position="455"/>
        <end position="518"/>
    </location>
</feature>
<organism evidence="10 11">
    <name type="scientific">Chlorella ohadii</name>
    <dbReference type="NCBI Taxonomy" id="2649997"/>
    <lineage>
        <taxon>Eukaryota</taxon>
        <taxon>Viridiplantae</taxon>
        <taxon>Chlorophyta</taxon>
        <taxon>core chlorophytes</taxon>
        <taxon>Trebouxiophyceae</taxon>
        <taxon>Chlorellales</taxon>
        <taxon>Chlorellaceae</taxon>
        <taxon>Chlorella clade</taxon>
        <taxon>Chlorella</taxon>
    </lineage>
</organism>
<dbReference type="GO" id="GO:0046872">
    <property type="term" value="F:metal ion binding"/>
    <property type="evidence" value="ECO:0007669"/>
    <property type="project" value="UniProtKB-KW"/>
</dbReference>
<dbReference type="InterPro" id="IPR000808">
    <property type="entry name" value="Mrp-like_CS"/>
</dbReference>
<dbReference type="GO" id="GO:0016226">
    <property type="term" value="P:iron-sulfur cluster assembly"/>
    <property type="evidence" value="ECO:0007669"/>
    <property type="project" value="InterPro"/>
</dbReference>
<keyword evidence="11" id="KW-1185">Reference proteome</keyword>
<dbReference type="GO" id="GO:0009570">
    <property type="term" value="C:chloroplast stroma"/>
    <property type="evidence" value="ECO:0007669"/>
    <property type="project" value="TreeGrafter"/>
</dbReference>
<dbReference type="InterPro" id="IPR044304">
    <property type="entry name" value="NUBPL-like"/>
</dbReference>
<dbReference type="InterPro" id="IPR038492">
    <property type="entry name" value="GBBH-like_N_sf"/>
</dbReference>
<proteinExistence type="inferred from homology"/>
<dbReference type="CDD" id="cd02037">
    <property type="entry name" value="Mrp_NBP35"/>
    <property type="match status" value="1"/>
</dbReference>
<dbReference type="Pfam" id="PF06155">
    <property type="entry name" value="GBBH-like_N"/>
    <property type="match status" value="1"/>
</dbReference>
<keyword evidence="4" id="KW-0408">Iron</keyword>
<dbReference type="AlphaFoldDB" id="A0AAD5DRY8"/>
<dbReference type="SUPFAM" id="SSF117916">
    <property type="entry name" value="Fe-S cluster assembly (FSCA) domain-like"/>
    <property type="match status" value="1"/>
</dbReference>
<dbReference type="InterPro" id="IPR033756">
    <property type="entry name" value="YlxH/NBP35"/>
</dbReference>
<evidence type="ECO:0000256" key="1">
    <source>
        <dbReference type="ARBA" id="ARBA00022723"/>
    </source>
</evidence>
<dbReference type="InterPro" id="IPR027417">
    <property type="entry name" value="P-loop_NTPase"/>
</dbReference>
<evidence type="ECO:0000256" key="5">
    <source>
        <dbReference type="ARBA" id="ARBA00023014"/>
    </source>
</evidence>
<evidence type="ECO:0000313" key="11">
    <source>
        <dbReference type="Proteomes" id="UP001205105"/>
    </source>
</evidence>
<evidence type="ECO:0000259" key="9">
    <source>
        <dbReference type="Pfam" id="PF06155"/>
    </source>
</evidence>
<dbReference type="GO" id="GO:0140663">
    <property type="term" value="F:ATP-dependent FeS chaperone activity"/>
    <property type="evidence" value="ECO:0007669"/>
    <property type="project" value="InterPro"/>
</dbReference>
<dbReference type="PANTHER" id="PTHR42961:SF2">
    <property type="entry name" value="IRON-SULFUR PROTEIN NUBPL"/>
    <property type="match status" value="1"/>
</dbReference>
<keyword evidence="3" id="KW-0067">ATP-binding</keyword>
<keyword evidence="2" id="KW-0547">Nucleotide-binding</keyword>
<dbReference type="Gene3D" id="3.30.2020.30">
    <property type="match status" value="1"/>
</dbReference>
<keyword evidence="5" id="KW-0411">Iron-sulfur</keyword>
<evidence type="ECO:0000256" key="3">
    <source>
        <dbReference type="ARBA" id="ARBA00022840"/>
    </source>
</evidence>
<dbReference type="Pfam" id="PF01883">
    <property type="entry name" value="FeS_assembly_P"/>
    <property type="match status" value="1"/>
</dbReference>
<comment type="caution">
    <text evidence="10">The sequence shown here is derived from an EMBL/GenBank/DDBJ whole genome shotgun (WGS) entry which is preliminary data.</text>
</comment>
<dbReference type="EMBL" id="JADXDR010000056">
    <property type="protein sequence ID" value="KAI7842036.1"/>
    <property type="molecule type" value="Genomic_DNA"/>
</dbReference>
<feature type="domain" description="MIP18 family-like" evidence="8">
    <location>
        <begin position="77"/>
        <end position="144"/>
    </location>
</feature>
<dbReference type="InterPro" id="IPR010376">
    <property type="entry name" value="GBBH-like_N"/>
</dbReference>
<dbReference type="GO" id="GO:0005524">
    <property type="term" value="F:ATP binding"/>
    <property type="evidence" value="ECO:0007669"/>
    <property type="project" value="UniProtKB-KW"/>
</dbReference>
<gene>
    <name evidence="10" type="ORF">COHA_004236</name>
</gene>
<evidence type="ECO:0000313" key="10">
    <source>
        <dbReference type="EMBL" id="KAI7842036.1"/>
    </source>
</evidence>
<feature type="compositionally biased region" description="Low complexity" evidence="7">
    <location>
        <begin position="539"/>
        <end position="556"/>
    </location>
</feature>
<evidence type="ECO:0000256" key="2">
    <source>
        <dbReference type="ARBA" id="ARBA00022741"/>
    </source>
</evidence>
<dbReference type="InterPro" id="IPR034904">
    <property type="entry name" value="FSCA_dom_sf"/>
</dbReference>
<dbReference type="Pfam" id="PF10609">
    <property type="entry name" value="ParA"/>
    <property type="match status" value="1"/>
</dbReference>
<feature type="region of interest" description="Disordered" evidence="7">
    <location>
        <begin position="539"/>
        <end position="568"/>
    </location>
</feature>
<dbReference type="GO" id="GO:0051539">
    <property type="term" value="F:4 iron, 4 sulfur cluster binding"/>
    <property type="evidence" value="ECO:0007669"/>
    <property type="project" value="TreeGrafter"/>
</dbReference>
<comment type="similarity">
    <text evidence="6">Belongs to the Mrp/NBP35 ATP-binding proteins family.</text>
</comment>
<protein>
    <submittedName>
        <fullName evidence="10">Uncharacterized protein</fullName>
    </submittedName>
</protein>
<feature type="compositionally biased region" description="Polar residues" evidence="7">
    <location>
        <begin position="557"/>
        <end position="568"/>
    </location>
</feature>
<dbReference type="InterPro" id="IPR002744">
    <property type="entry name" value="MIP18-like"/>
</dbReference>
<dbReference type="Proteomes" id="UP001205105">
    <property type="component" value="Unassembled WGS sequence"/>
</dbReference>
<dbReference type="FunFam" id="3.40.50.300:FF:000704">
    <property type="entry name" value="fe-S cluster assembly factor HCF101, chloroplastic"/>
    <property type="match status" value="1"/>
</dbReference>
<dbReference type="PROSITE" id="PS01215">
    <property type="entry name" value="MRP"/>
    <property type="match status" value="1"/>
</dbReference>
<evidence type="ECO:0000256" key="7">
    <source>
        <dbReference type="SAM" id="MobiDB-lite"/>
    </source>
</evidence>
<dbReference type="SUPFAM" id="SSF52540">
    <property type="entry name" value="P-loop containing nucleoside triphosphate hydrolases"/>
    <property type="match status" value="1"/>
</dbReference>
<evidence type="ECO:0000256" key="4">
    <source>
        <dbReference type="ARBA" id="ARBA00023004"/>
    </source>
</evidence>
<dbReference type="HAMAP" id="MF_02040">
    <property type="entry name" value="Mrp_NBP35"/>
    <property type="match status" value="1"/>
</dbReference>
<evidence type="ECO:0000259" key="8">
    <source>
        <dbReference type="Pfam" id="PF01883"/>
    </source>
</evidence>
<dbReference type="InterPro" id="IPR019591">
    <property type="entry name" value="Mrp/NBP35_ATP-bd"/>
</dbReference>
<dbReference type="Gene3D" id="3.40.50.300">
    <property type="entry name" value="P-loop containing nucleotide triphosphate hydrolases"/>
    <property type="match status" value="1"/>
</dbReference>
<name>A0AAD5DRY8_9CHLO</name>
<evidence type="ECO:0000256" key="6">
    <source>
        <dbReference type="ARBA" id="ARBA00024036"/>
    </source>
</evidence>
<sequence>MASLRLSHSAIGAPRSNWGTRAVLAARLGAAPAPTRASWAQQRPAPCVHSHRSTRKTCRASAQAGSGGAAVQSKEGEVLAALSTIIDPDFGMNIVDCGFIKDLAVDAATGAVAFRIELTTPACPIKDDFERAARERVQALPWVSSLELKMDARPPQASRGAQPVDMPLLPDENRPNGLRSVAHVIAVSSCKGGVGKSTTAVNLAYTLAQMGAKVGIFDADVYGPSLPTMISPTIRVLEMNPETKAIYPVEYEGVKAVSFGFAGQGSAIMRGPMVSGLIQQLLTTSEWGELDYLIVDFPPGTGDIQLTLCQSVAFSAAVIVTTPQKLAFIDVAKGIRMFAKLMVPCVAVVENMSYFEADGKRYFPFGQGSGERIQKEFGLPNLVRFPIVPDLSAAGDTGKPVVVEDPTGPTAQAFLELGAAVVREVAKLRMAPKNSVRYDRELGAFVVRLPNGQEDFLLDAAVVRRNDTSALSINEWTGEKTLRDEDIPDNIEPAGWQPVGNYAVQITWPDGFSQIASYELLDSLPRLSAEEAAARQQQRAAAAAAGGSGGMSAAQQILQNARTTAPPS</sequence>
<dbReference type="FunFam" id="3.30.300.130:FF:000008">
    <property type="entry name" value="Fe-S cluster assembly factor HCF101, chloroplastic"/>
    <property type="match status" value="1"/>
</dbReference>
<reference evidence="10" key="1">
    <citation type="submission" date="2020-11" db="EMBL/GenBank/DDBJ databases">
        <title>Chlorella ohadii genome sequencing and assembly.</title>
        <authorList>
            <person name="Murik O."/>
            <person name="Treves H."/>
            <person name="Kedem I."/>
            <person name="Shotland Y."/>
            <person name="Kaplan A."/>
        </authorList>
    </citation>
    <scope>NUCLEOTIDE SEQUENCE</scope>
    <source>
        <strain evidence="10">1</strain>
    </source>
</reference>
<accession>A0AAD5DRY8</accession>
<keyword evidence="1" id="KW-0479">Metal-binding</keyword>